<name>A0A9P5XYK8_9AGAR</name>
<comment type="caution">
    <text evidence="2">The sequence shown here is derived from an EMBL/GenBank/DDBJ whole genome shotgun (WGS) entry which is preliminary data.</text>
</comment>
<proteinExistence type="predicted"/>
<evidence type="ECO:0000313" key="3">
    <source>
        <dbReference type="Proteomes" id="UP000807353"/>
    </source>
</evidence>
<reference evidence="2" key="1">
    <citation type="submission" date="2020-11" db="EMBL/GenBank/DDBJ databases">
        <authorList>
            <consortium name="DOE Joint Genome Institute"/>
            <person name="Ahrendt S."/>
            <person name="Riley R."/>
            <person name="Andreopoulos W."/>
            <person name="Labutti K."/>
            <person name="Pangilinan J."/>
            <person name="Ruiz-Duenas F.J."/>
            <person name="Barrasa J.M."/>
            <person name="Sanchez-Garcia M."/>
            <person name="Camarero S."/>
            <person name="Miyauchi S."/>
            <person name="Serrano A."/>
            <person name="Linde D."/>
            <person name="Babiker R."/>
            <person name="Drula E."/>
            <person name="Ayuso-Fernandez I."/>
            <person name="Pacheco R."/>
            <person name="Padilla G."/>
            <person name="Ferreira P."/>
            <person name="Barriuso J."/>
            <person name="Kellner H."/>
            <person name="Castanera R."/>
            <person name="Alfaro M."/>
            <person name="Ramirez L."/>
            <person name="Pisabarro A.G."/>
            <person name="Kuo A."/>
            <person name="Tritt A."/>
            <person name="Lipzen A."/>
            <person name="He G."/>
            <person name="Yan M."/>
            <person name="Ng V."/>
            <person name="Cullen D."/>
            <person name="Martin F."/>
            <person name="Rosso M.-N."/>
            <person name="Henrissat B."/>
            <person name="Hibbett D."/>
            <person name="Martinez A.T."/>
            <person name="Grigoriev I.V."/>
        </authorList>
    </citation>
    <scope>NUCLEOTIDE SEQUENCE</scope>
    <source>
        <strain evidence="2">CBS 247.69</strain>
    </source>
</reference>
<sequence>MFDDPLDITPSAFVETSLASRSIRFTGLQDINLMDTHMVEKNKSMATFRDSNGRPKMKGSHSSGEETAA</sequence>
<organism evidence="2 3">
    <name type="scientific">Collybia nuda</name>
    <dbReference type="NCBI Taxonomy" id="64659"/>
    <lineage>
        <taxon>Eukaryota</taxon>
        <taxon>Fungi</taxon>
        <taxon>Dikarya</taxon>
        <taxon>Basidiomycota</taxon>
        <taxon>Agaricomycotina</taxon>
        <taxon>Agaricomycetes</taxon>
        <taxon>Agaricomycetidae</taxon>
        <taxon>Agaricales</taxon>
        <taxon>Tricholomatineae</taxon>
        <taxon>Clitocybaceae</taxon>
        <taxon>Collybia</taxon>
    </lineage>
</organism>
<dbReference type="Proteomes" id="UP000807353">
    <property type="component" value="Unassembled WGS sequence"/>
</dbReference>
<accession>A0A9P5XYK8</accession>
<feature type="region of interest" description="Disordered" evidence="1">
    <location>
        <begin position="45"/>
        <end position="69"/>
    </location>
</feature>
<keyword evidence="3" id="KW-1185">Reference proteome</keyword>
<dbReference type="EMBL" id="MU150326">
    <property type="protein sequence ID" value="KAF9458952.1"/>
    <property type="molecule type" value="Genomic_DNA"/>
</dbReference>
<evidence type="ECO:0000256" key="1">
    <source>
        <dbReference type="SAM" id="MobiDB-lite"/>
    </source>
</evidence>
<dbReference type="AlphaFoldDB" id="A0A9P5XYK8"/>
<protein>
    <submittedName>
        <fullName evidence="2">Uncharacterized protein</fullName>
    </submittedName>
</protein>
<evidence type="ECO:0000313" key="2">
    <source>
        <dbReference type="EMBL" id="KAF9458952.1"/>
    </source>
</evidence>
<gene>
    <name evidence="2" type="ORF">BDZ94DRAFT_1064352</name>
</gene>